<gene>
    <name evidence="1" type="ORF">QAD02_016832</name>
</gene>
<proteinExistence type="predicted"/>
<accession>A0ACC2PH10</accession>
<dbReference type="EMBL" id="CM056742">
    <property type="protein sequence ID" value="KAJ8681045.1"/>
    <property type="molecule type" value="Genomic_DNA"/>
</dbReference>
<reference evidence="1" key="1">
    <citation type="submission" date="2023-04" db="EMBL/GenBank/DDBJ databases">
        <title>A chromosome-level genome assembly of the parasitoid wasp Eretmocerus hayati.</title>
        <authorList>
            <person name="Zhong Y."/>
            <person name="Liu S."/>
            <person name="Liu Y."/>
        </authorList>
    </citation>
    <scope>NUCLEOTIDE SEQUENCE</scope>
    <source>
        <strain evidence="1">ZJU_SS_LIU_2023</strain>
    </source>
</reference>
<comment type="caution">
    <text evidence="1">The sequence shown here is derived from an EMBL/GenBank/DDBJ whole genome shotgun (WGS) entry which is preliminary data.</text>
</comment>
<organism evidence="1 2">
    <name type="scientific">Eretmocerus hayati</name>
    <dbReference type="NCBI Taxonomy" id="131215"/>
    <lineage>
        <taxon>Eukaryota</taxon>
        <taxon>Metazoa</taxon>
        <taxon>Ecdysozoa</taxon>
        <taxon>Arthropoda</taxon>
        <taxon>Hexapoda</taxon>
        <taxon>Insecta</taxon>
        <taxon>Pterygota</taxon>
        <taxon>Neoptera</taxon>
        <taxon>Endopterygota</taxon>
        <taxon>Hymenoptera</taxon>
        <taxon>Apocrita</taxon>
        <taxon>Proctotrupomorpha</taxon>
        <taxon>Chalcidoidea</taxon>
        <taxon>Aphelinidae</taxon>
        <taxon>Aphelininae</taxon>
        <taxon>Eretmocerus</taxon>
    </lineage>
</organism>
<keyword evidence="2" id="KW-1185">Reference proteome</keyword>
<protein>
    <submittedName>
        <fullName evidence="1">Uncharacterized protein</fullName>
    </submittedName>
</protein>
<dbReference type="Proteomes" id="UP001239111">
    <property type="component" value="Chromosome 2"/>
</dbReference>
<name>A0ACC2PH10_9HYME</name>
<sequence length="963" mass="109908">MAAIPLSESTICRLCAEENDSGEYLFTGDPGETDLSAMINRYLPLKVYNDGKLPRTICPGCNIQLEATAQFFELLINGQRKLCEMLNQQKDFGHLEMDSGSLDQNLAAACNANQQEISNYNDQHIIVNVEGNQSLYEPDHELIPHLEILKPKPKKRRGRPSKNATEESEAVNKEGPLLVNDEVKEDKHVDELDGEGRQKRLRKIPKRFEETVQGKEFENIFKKDISNDNDSLATNEPGRTVNKSDTFGSFEEPGGKNVGDSASIDKAKNCNQTGNQLSQIKKKEKYTCPYCDKEFVQRSKYIVHKSFHKITKYECTECYHQFSSAEKLSLHQKATLHSGKKKIEVNDKELERDFQAGLDIATAKNDQHSSSSNSILSQGVSQSLAVASEEGVAEDEEQVYLEYFDSSRNKSTFRCIKCNKHYISKDSLESHIKVVHQGEKPFKCELCYKIFAYESSLKGHMEIVHQSFGLNDNFFCDLCGKQFSDTSSLVQHKLNEHDENRRYVCNTCGKSFKHKQLLHRHQLVHSEDRPYPCKSCDASFKTKANLLNHQSTHTGEKKFFCELCNQKFAHKTSLTLHYRTHTGQKPYKCEFCSKSFSQNGNLQEHLRIHTGEKPYRCDHCGRKFTTSSQFKLHVKRHTGERPWKCEFCEKSFLHKDTWKCHVRRHTGERPFQCTVCKRDFTEQWALKKHMRLHTGEKPYSCDICGKAFADCSNLTKHRRVHKTYLDDRVRKSSNTARINKVSQISTNSRVGGDSQNNATTTDENSEEDMSQIFYVSYQDSDQSNDTMGLQFSREDIEDPDESIMNENSGDPIAIEFSEEPHETNLRLEIRDEDGNAIPLSIQEARQLLSDGQIFDQSIRGQTIRIQSHPVATEINPDSVVNPEMNKRSSTLKASLTPIQTDAELIKVLEDEDTESTPVNEDDKPQSVDSQQTIEFITQNGQKVRVLAPIDLDAMQLATGYLNI</sequence>
<evidence type="ECO:0000313" key="1">
    <source>
        <dbReference type="EMBL" id="KAJ8681045.1"/>
    </source>
</evidence>
<evidence type="ECO:0000313" key="2">
    <source>
        <dbReference type="Proteomes" id="UP001239111"/>
    </source>
</evidence>